<dbReference type="SUPFAM" id="SSF55174">
    <property type="entry name" value="Alpha-L RNA-binding motif"/>
    <property type="match status" value="1"/>
</dbReference>
<dbReference type="InterPro" id="IPR036986">
    <property type="entry name" value="S4_RNA-bd_sf"/>
</dbReference>
<dbReference type="EC" id="5.4.99.-" evidence="5"/>
<dbReference type="CDD" id="cd02869">
    <property type="entry name" value="PseudoU_synth_RluA_like"/>
    <property type="match status" value="1"/>
</dbReference>
<protein>
    <recommendedName>
        <fullName evidence="5">Pseudouridine synthase</fullName>
        <ecNumber evidence="5">5.4.99.-</ecNumber>
    </recommendedName>
</protein>
<dbReference type="GO" id="GO:0000455">
    <property type="term" value="P:enzyme-directed rRNA pseudouridine synthesis"/>
    <property type="evidence" value="ECO:0007669"/>
    <property type="project" value="UniProtKB-ARBA"/>
</dbReference>
<dbReference type="AlphaFoldDB" id="A0A2M8KDL3"/>
<comment type="similarity">
    <text evidence="1 5">Belongs to the pseudouridine synthase RluA family.</text>
</comment>
<dbReference type="PROSITE" id="PS01129">
    <property type="entry name" value="PSI_RLU"/>
    <property type="match status" value="1"/>
</dbReference>
<dbReference type="SUPFAM" id="SSF55120">
    <property type="entry name" value="Pseudouridine synthase"/>
    <property type="match status" value="1"/>
</dbReference>
<sequence length="329" mass="37934">MFYFYYHDTIKFMREEFIYPNDTPVRLDTFLAKKLPEYSRAHIQKAIKNGKVLINNIPAKSSHLLVLNNRINIEIPPIEPLLLTPNNKIKLNIIYEDKDVLVIDKPAGLQVHPGLWREKNTLSNALLAQYPKIKNVGDPIIDPEQVNLRPGLVHRLDKETSGLLIIAKNQTSFLFLKNQFKNREIQKKYIALVEGEITKDADTINRPIGRSISTPAKRVVEGKNSKEAITQFKVIERYKGYTLLEITPKTGRTHQIRVHLAWYGKPIIGDKKYRKNKTPELSRHFLHASELTVLLPNGKKKTFESPLPKELSRYLKSLTNYKGVEKIIV</sequence>
<feature type="active site" evidence="3">
    <location>
        <position position="157"/>
    </location>
</feature>
<name>A0A2M8KDL3_9BACT</name>
<evidence type="ECO:0000256" key="4">
    <source>
        <dbReference type="PROSITE-ProRule" id="PRU00182"/>
    </source>
</evidence>
<evidence type="ECO:0000256" key="2">
    <source>
        <dbReference type="ARBA" id="ARBA00023235"/>
    </source>
</evidence>
<gene>
    <name evidence="7" type="ORF">COU81_03205</name>
</gene>
<proteinExistence type="inferred from homology"/>
<dbReference type="CDD" id="cd00165">
    <property type="entry name" value="S4"/>
    <property type="match status" value="1"/>
</dbReference>
<dbReference type="GO" id="GO:0120159">
    <property type="term" value="F:rRNA pseudouridine synthase activity"/>
    <property type="evidence" value="ECO:0007669"/>
    <property type="project" value="UniProtKB-ARBA"/>
</dbReference>
<dbReference type="EMBL" id="PFDW01000065">
    <property type="protein sequence ID" value="PJE58004.1"/>
    <property type="molecule type" value="Genomic_DNA"/>
</dbReference>
<dbReference type="PANTHER" id="PTHR21600:SF87">
    <property type="entry name" value="RNA PSEUDOURIDYLATE SYNTHASE DOMAIN-CONTAINING PROTEIN 1"/>
    <property type="match status" value="1"/>
</dbReference>
<evidence type="ECO:0000256" key="5">
    <source>
        <dbReference type="RuleBase" id="RU362028"/>
    </source>
</evidence>
<comment type="catalytic activity">
    <reaction evidence="5">
        <text>a uridine in RNA = a pseudouridine in RNA</text>
        <dbReference type="Rhea" id="RHEA:48348"/>
        <dbReference type="Rhea" id="RHEA-COMP:12068"/>
        <dbReference type="Rhea" id="RHEA-COMP:12069"/>
        <dbReference type="ChEBI" id="CHEBI:65314"/>
        <dbReference type="ChEBI" id="CHEBI:65315"/>
    </reaction>
</comment>
<dbReference type="Gene3D" id="3.30.2350.10">
    <property type="entry name" value="Pseudouridine synthase"/>
    <property type="match status" value="1"/>
</dbReference>
<dbReference type="NCBIfam" id="TIGR00005">
    <property type="entry name" value="rluA_subfam"/>
    <property type="match status" value="1"/>
</dbReference>
<dbReference type="InterPro" id="IPR006224">
    <property type="entry name" value="PsdUridine_synth_RluA-like_CS"/>
</dbReference>
<dbReference type="InterPro" id="IPR006145">
    <property type="entry name" value="PsdUridine_synth_RsuA/RluA"/>
</dbReference>
<evidence type="ECO:0000256" key="3">
    <source>
        <dbReference type="PIRSR" id="PIRSR606225-1"/>
    </source>
</evidence>
<dbReference type="SMART" id="SM00363">
    <property type="entry name" value="S4"/>
    <property type="match status" value="1"/>
</dbReference>
<organism evidence="7 8">
    <name type="scientific">Candidatus Portnoybacteria bacterium CG10_big_fil_rev_8_21_14_0_10_36_7</name>
    <dbReference type="NCBI Taxonomy" id="1974812"/>
    <lineage>
        <taxon>Bacteria</taxon>
        <taxon>Candidatus Portnoyibacteriota</taxon>
    </lineage>
</organism>
<dbReference type="PANTHER" id="PTHR21600">
    <property type="entry name" value="MITOCHONDRIAL RNA PSEUDOURIDINE SYNTHASE"/>
    <property type="match status" value="1"/>
</dbReference>
<feature type="domain" description="RNA-binding S4" evidence="6">
    <location>
        <begin position="25"/>
        <end position="89"/>
    </location>
</feature>
<evidence type="ECO:0000313" key="8">
    <source>
        <dbReference type="Proteomes" id="UP000231450"/>
    </source>
</evidence>
<dbReference type="Pfam" id="PF01479">
    <property type="entry name" value="S4"/>
    <property type="match status" value="1"/>
</dbReference>
<keyword evidence="2 5" id="KW-0413">Isomerase</keyword>
<dbReference type="InterPro" id="IPR050188">
    <property type="entry name" value="RluA_PseudoU_synthase"/>
</dbReference>
<dbReference type="Proteomes" id="UP000231450">
    <property type="component" value="Unassembled WGS sequence"/>
</dbReference>
<keyword evidence="4" id="KW-0694">RNA-binding</keyword>
<evidence type="ECO:0000313" key="7">
    <source>
        <dbReference type="EMBL" id="PJE58004.1"/>
    </source>
</evidence>
<accession>A0A2M8KDL3</accession>
<comment type="function">
    <text evidence="5">Responsible for synthesis of pseudouridine from uracil.</text>
</comment>
<evidence type="ECO:0000256" key="1">
    <source>
        <dbReference type="ARBA" id="ARBA00010876"/>
    </source>
</evidence>
<dbReference type="Gene3D" id="3.10.290.10">
    <property type="entry name" value="RNA-binding S4 domain"/>
    <property type="match status" value="1"/>
</dbReference>
<dbReference type="Pfam" id="PF00849">
    <property type="entry name" value="PseudoU_synth_2"/>
    <property type="match status" value="1"/>
</dbReference>
<dbReference type="InterPro" id="IPR006225">
    <property type="entry name" value="PsdUridine_synth_RluC/D"/>
</dbReference>
<evidence type="ECO:0000259" key="6">
    <source>
        <dbReference type="SMART" id="SM00363"/>
    </source>
</evidence>
<comment type="caution">
    <text evidence="7">The sequence shown here is derived from an EMBL/GenBank/DDBJ whole genome shotgun (WGS) entry which is preliminary data.</text>
</comment>
<dbReference type="InterPro" id="IPR002942">
    <property type="entry name" value="S4_RNA-bd"/>
</dbReference>
<dbReference type="PROSITE" id="PS50889">
    <property type="entry name" value="S4"/>
    <property type="match status" value="1"/>
</dbReference>
<reference evidence="8" key="1">
    <citation type="submission" date="2017-09" db="EMBL/GenBank/DDBJ databases">
        <title>Depth-based differentiation of microbial function through sediment-hosted aquifers and enrichment of novel symbionts in the deep terrestrial subsurface.</title>
        <authorList>
            <person name="Probst A.J."/>
            <person name="Ladd B."/>
            <person name="Jarett J.K."/>
            <person name="Geller-Mcgrath D.E."/>
            <person name="Sieber C.M.K."/>
            <person name="Emerson J.B."/>
            <person name="Anantharaman K."/>
            <person name="Thomas B.C."/>
            <person name="Malmstrom R."/>
            <person name="Stieglmeier M."/>
            <person name="Klingl A."/>
            <person name="Woyke T."/>
            <person name="Ryan C.M."/>
            <person name="Banfield J.F."/>
        </authorList>
    </citation>
    <scope>NUCLEOTIDE SEQUENCE [LARGE SCALE GENOMIC DNA]</scope>
</reference>
<dbReference type="InterPro" id="IPR020103">
    <property type="entry name" value="PsdUridine_synth_cat_dom_sf"/>
</dbReference>
<dbReference type="GO" id="GO:0003723">
    <property type="term" value="F:RNA binding"/>
    <property type="evidence" value="ECO:0007669"/>
    <property type="project" value="UniProtKB-KW"/>
</dbReference>